<keyword evidence="1" id="KW-0597">Phosphoprotein</keyword>
<dbReference type="InterPro" id="IPR011006">
    <property type="entry name" value="CheY-like_superfamily"/>
</dbReference>
<evidence type="ECO:0000259" key="2">
    <source>
        <dbReference type="PROSITE" id="PS50110"/>
    </source>
</evidence>
<proteinExistence type="predicted"/>
<reference evidence="4" key="1">
    <citation type="journal article" date="2019" name="Int. J. Syst. Evol. Microbiol.">
        <title>The Global Catalogue of Microorganisms (GCM) 10K type strain sequencing project: providing services to taxonomists for standard genome sequencing and annotation.</title>
        <authorList>
            <consortium name="The Broad Institute Genomics Platform"/>
            <consortium name="The Broad Institute Genome Sequencing Center for Infectious Disease"/>
            <person name="Wu L."/>
            <person name="Ma J."/>
        </authorList>
    </citation>
    <scope>NUCLEOTIDE SEQUENCE [LARGE SCALE GENOMIC DNA]</scope>
    <source>
        <strain evidence="4">JCM 30331</strain>
    </source>
</reference>
<dbReference type="CDD" id="cd00156">
    <property type="entry name" value="REC"/>
    <property type="match status" value="1"/>
</dbReference>
<sequence length="87" mass="9114">MLKPTVMLVEDNTAIRTLQRVLLIRAGYTIVECADLAGSRQVLSTVCPAVVVLDVHLPDGYGLVKSFSSGLGFSVIPDVTGQAASAP</sequence>
<dbReference type="Proteomes" id="UP000647587">
    <property type="component" value="Unassembled WGS sequence"/>
</dbReference>
<evidence type="ECO:0000256" key="1">
    <source>
        <dbReference type="PROSITE-ProRule" id="PRU00169"/>
    </source>
</evidence>
<gene>
    <name evidence="3" type="ORF">GCM10008955_32800</name>
</gene>
<dbReference type="PROSITE" id="PS50110">
    <property type="entry name" value="RESPONSE_REGULATORY"/>
    <property type="match status" value="1"/>
</dbReference>
<dbReference type="SUPFAM" id="SSF52172">
    <property type="entry name" value="CheY-like"/>
    <property type="match status" value="1"/>
</dbReference>
<name>A0ABQ2EZN8_9DEIO</name>
<organism evidence="3 4">
    <name type="scientific">Deinococcus malanensis</name>
    <dbReference type="NCBI Taxonomy" id="1706855"/>
    <lineage>
        <taxon>Bacteria</taxon>
        <taxon>Thermotogati</taxon>
        <taxon>Deinococcota</taxon>
        <taxon>Deinococci</taxon>
        <taxon>Deinococcales</taxon>
        <taxon>Deinococcaceae</taxon>
        <taxon>Deinococcus</taxon>
    </lineage>
</organism>
<feature type="domain" description="Response regulatory" evidence="2">
    <location>
        <begin position="5"/>
        <end position="87"/>
    </location>
</feature>
<evidence type="ECO:0000313" key="3">
    <source>
        <dbReference type="EMBL" id="GGK36392.1"/>
    </source>
</evidence>
<protein>
    <recommendedName>
        <fullName evidence="2">Response regulatory domain-containing protein</fullName>
    </recommendedName>
</protein>
<evidence type="ECO:0000313" key="4">
    <source>
        <dbReference type="Proteomes" id="UP000647587"/>
    </source>
</evidence>
<keyword evidence="4" id="KW-1185">Reference proteome</keyword>
<dbReference type="Gene3D" id="3.40.50.2300">
    <property type="match status" value="1"/>
</dbReference>
<dbReference type="InterPro" id="IPR001789">
    <property type="entry name" value="Sig_transdc_resp-reg_receiver"/>
</dbReference>
<dbReference type="EMBL" id="BMPP01000016">
    <property type="protein sequence ID" value="GGK36392.1"/>
    <property type="molecule type" value="Genomic_DNA"/>
</dbReference>
<accession>A0ABQ2EZN8</accession>
<dbReference type="RefSeq" id="WP_189010701.1">
    <property type="nucleotide sequence ID" value="NZ_BMPP01000016.1"/>
</dbReference>
<comment type="caution">
    <text evidence="3">The sequence shown here is derived from an EMBL/GenBank/DDBJ whole genome shotgun (WGS) entry which is preliminary data.</text>
</comment>
<feature type="modified residue" description="4-aspartylphosphate" evidence="1">
    <location>
        <position position="54"/>
    </location>
</feature>